<keyword evidence="1 5" id="KW-0489">Methyltransferase</keyword>
<feature type="binding site" evidence="5">
    <location>
        <position position="81"/>
    </location>
    <ligand>
        <name>S-adenosyl-L-methionine</name>
        <dbReference type="ChEBI" id="CHEBI:59789"/>
    </ligand>
</feature>
<comment type="catalytic activity">
    <reaction evidence="5">
        <text>a 3-demethylubiquinol + S-adenosyl-L-methionine = a ubiquinol + S-adenosyl-L-homocysteine + H(+)</text>
        <dbReference type="Rhea" id="RHEA:44380"/>
        <dbReference type="Rhea" id="RHEA-COMP:9566"/>
        <dbReference type="Rhea" id="RHEA-COMP:10914"/>
        <dbReference type="ChEBI" id="CHEBI:15378"/>
        <dbReference type="ChEBI" id="CHEBI:17976"/>
        <dbReference type="ChEBI" id="CHEBI:57856"/>
        <dbReference type="ChEBI" id="CHEBI:59789"/>
        <dbReference type="ChEBI" id="CHEBI:84422"/>
        <dbReference type="EC" id="2.1.1.64"/>
    </reaction>
</comment>
<reference evidence="6 7" key="1">
    <citation type="submission" date="2016-12" db="EMBL/GenBank/DDBJ databases">
        <title>Isolation and genomic insights into novel planktonic Zetaproteobacteria from stratified waters of the Chesapeake Bay.</title>
        <authorList>
            <person name="McAllister S.M."/>
            <person name="Kato S."/>
            <person name="Chan C.S."/>
            <person name="Chiu B.K."/>
            <person name="Field E.K."/>
        </authorList>
    </citation>
    <scope>NUCLEOTIDE SEQUENCE [LARGE SCALE GENOMIC DNA]</scope>
    <source>
        <strain evidence="6 7">CP-8</strain>
    </source>
</reference>
<dbReference type="KEGG" id="mfn:Ga0123462_0281"/>
<dbReference type="Gene3D" id="3.40.50.150">
    <property type="entry name" value="Vaccinia Virus protein VP39"/>
    <property type="match status" value="1"/>
</dbReference>
<dbReference type="GO" id="GO:0032259">
    <property type="term" value="P:methylation"/>
    <property type="evidence" value="ECO:0007669"/>
    <property type="project" value="UniProtKB-KW"/>
</dbReference>
<dbReference type="GO" id="GO:0010420">
    <property type="term" value="F:polyprenyldihydroxybenzoate methyltransferase activity"/>
    <property type="evidence" value="ECO:0007669"/>
    <property type="project" value="InterPro"/>
</dbReference>
<accession>A0A2K8LA54</accession>
<dbReference type="CDD" id="cd02440">
    <property type="entry name" value="AdoMet_MTases"/>
    <property type="match status" value="1"/>
</dbReference>
<evidence type="ECO:0000256" key="4">
    <source>
        <dbReference type="ARBA" id="ARBA00022691"/>
    </source>
</evidence>
<keyword evidence="3 5" id="KW-0831">Ubiquinone biosynthesis</keyword>
<dbReference type="UniPathway" id="UPA00232"/>
<dbReference type="GO" id="GO:0102208">
    <property type="term" value="F:2-polyprenyl-6-hydroxyphenol methylase activity"/>
    <property type="evidence" value="ECO:0007669"/>
    <property type="project" value="UniProtKB-EC"/>
</dbReference>
<evidence type="ECO:0000313" key="7">
    <source>
        <dbReference type="Proteomes" id="UP000231637"/>
    </source>
</evidence>
<comment type="similarity">
    <text evidence="5">Belongs to the methyltransferase superfamily. UbiG/COQ3 family.</text>
</comment>
<feature type="binding site" evidence="5">
    <location>
        <position position="62"/>
    </location>
    <ligand>
        <name>S-adenosyl-L-methionine</name>
        <dbReference type="ChEBI" id="CHEBI:59789"/>
    </ligand>
</feature>
<gene>
    <name evidence="5" type="primary">ubiG</name>
    <name evidence="6" type="ORF">Ga0123462_0281</name>
</gene>
<dbReference type="GO" id="GO:0061542">
    <property type="term" value="F:3-demethylubiquinol 3-O-methyltransferase activity"/>
    <property type="evidence" value="ECO:0007669"/>
    <property type="project" value="UniProtKB-UniRule"/>
</dbReference>
<dbReference type="NCBIfam" id="TIGR01983">
    <property type="entry name" value="UbiG"/>
    <property type="match status" value="1"/>
</dbReference>
<organism evidence="6 7">
    <name type="scientific">Mariprofundus ferrinatatus</name>
    <dbReference type="NCBI Taxonomy" id="1921087"/>
    <lineage>
        <taxon>Bacteria</taxon>
        <taxon>Pseudomonadati</taxon>
        <taxon>Pseudomonadota</taxon>
        <taxon>Candidatius Mariprofundia</taxon>
        <taxon>Mariprofundales</taxon>
        <taxon>Mariprofundaceae</taxon>
        <taxon>Mariprofundus</taxon>
    </lineage>
</organism>
<evidence type="ECO:0000256" key="5">
    <source>
        <dbReference type="HAMAP-Rule" id="MF_00472"/>
    </source>
</evidence>
<dbReference type="InterPro" id="IPR010233">
    <property type="entry name" value="UbiG_MeTrfase"/>
</dbReference>
<evidence type="ECO:0000256" key="2">
    <source>
        <dbReference type="ARBA" id="ARBA00022679"/>
    </source>
</evidence>
<protein>
    <recommendedName>
        <fullName evidence="5">Ubiquinone biosynthesis O-methyltransferase</fullName>
    </recommendedName>
    <alternativeName>
        <fullName evidence="5">2-polyprenyl-6-hydroxyphenol methylase</fullName>
        <ecNumber evidence="5">2.1.1.222</ecNumber>
    </alternativeName>
    <alternativeName>
        <fullName evidence="5">3-demethylubiquinone 3-O-methyltransferase</fullName>
        <ecNumber evidence="5">2.1.1.64</ecNumber>
    </alternativeName>
</protein>
<proteinExistence type="inferred from homology"/>
<dbReference type="EC" id="2.1.1.64" evidence="5"/>
<name>A0A2K8LA54_9PROT</name>
<dbReference type="EC" id="2.1.1.222" evidence="5"/>
<dbReference type="PANTHER" id="PTHR43464">
    <property type="entry name" value="METHYLTRANSFERASE"/>
    <property type="match status" value="1"/>
</dbReference>
<feature type="binding site" evidence="5">
    <location>
        <position position="146"/>
    </location>
    <ligand>
        <name>S-adenosyl-L-methionine</name>
        <dbReference type="ChEBI" id="CHEBI:59789"/>
    </ligand>
</feature>
<comment type="catalytic activity">
    <reaction evidence="5">
        <text>a 3-(all-trans-polyprenyl)benzene-1,2-diol + S-adenosyl-L-methionine = a 2-methoxy-6-(all-trans-polyprenyl)phenol + S-adenosyl-L-homocysteine + H(+)</text>
        <dbReference type="Rhea" id="RHEA:31411"/>
        <dbReference type="Rhea" id="RHEA-COMP:9550"/>
        <dbReference type="Rhea" id="RHEA-COMP:9551"/>
        <dbReference type="ChEBI" id="CHEBI:15378"/>
        <dbReference type="ChEBI" id="CHEBI:57856"/>
        <dbReference type="ChEBI" id="CHEBI:59789"/>
        <dbReference type="ChEBI" id="CHEBI:62729"/>
        <dbReference type="ChEBI" id="CHEBI:62731"/>
        <dbReference type="EC" id="2.1.1.222"/>
    </reaction>
</comment>
<dbReference type="InterPro" id="IPR029063">
    <property type="entry name" value="SAM-dependent_MTases_sf"/>
</dbReference>
<keyword evidence="2 5" id="KW-0808">Transferase</keyword>
<feature type="binding site" evidence="5">
    <location>
        <position position="102"/>
    </location>
    <ligand>
        <name>S-adenosyl-L-methionine</name>
        <dbReference type="ChEBI" id="CHEBI:59789"/>
    </ligand>
</feature>
<dbReference type="PANTHER" id="PTHR43464:SF19">
    <property type="entry name" value="UBIQUINONE BIOSYNTHESIS O-METHYLTRANSFERASE, MITOCHONDRIAL"/>
    <property type="match status" value="1"/>
</dbReference>
<dbReference type="HAMAP" id="MF_00472">
    <property type="entry name" value="UbiG"/>
    <property type="match status" value="1"/>
</dbReference>
<keyword evidence="6" id="KW-0830">Ubiquinone</keyword>
<dbReference type="EMBL" id="CP018800">
    <property type="protein sequence ID" value="ATX81156.1"/>
    <property type="molecule type" value="Genomic_DNA"/>
</dbReference>
<dbReference type="SUPFAM" id="SSF53335">
    <property type="entry name" value="S-adenosyl-L-methionine-dependent methyltransferases"/>
    <property type="match status" value="1"/>
</dbReference>
<comment type="pathway">
    <text evidence="5">Cofactor biosynthesis; ubiquinone biosynthesis.</text>
</comment>
<evidence type="ECO:0000313" key="6">
    <source>
        <dbReference type="EMBL" id="ATX81156.1"/>
    </source>
</evidence>
<dbReference type="AlphaFoldDB" id="A0A2K8LA54"/>
<keyword evidence="4 5" id="KW-0949">S-adenosyl-L-methionine</keyword>
<sequence>MAWPASEACDLALPSPVSKDSLQPMQTQHFDSDEIAKFEAMAEEWWDPAGKFKPLHKINPLRLDYIDREVKLAGKTVLDVGCGGGLLAEGMASRGASVTGIDRSPKGLGVARLHSEKSGVPVQYEECDAETWAESHAGFYDAVTCLEVLEHVPDVPRTVAACAAMIKPGGHFFFATLNRNPVSYIKAILGAEYILGWLPKGTHEYAKFIKPSEMNVALRSADLEIRDLKGMSYAMLSDHFSLSDDLSVNYLGFAVKPA</sequence>
<evidence type="ECO:0000256" key="3">
    <source>
        <dbReference type="ARBA" id="ARBA00022688"/>
    </source>
</evidence>
<evidence type="ECO:0000256" key="1">
    <source>
        <dbReference type="ARBA" id="ARBA00022603"/>
    </source>
</evidence>
<dbReference type="Proteomes" id="UP000231637">
    <property type="component" value="Chromosome"/>
</dbReference>
<keyword evidence="7" id="KW-1185">Reference proteome</keyword>
<comment type="function">
    <text evidence="5">O-methyltransferase that catalyzes the 2 O-methylation steps in the ubiquinone biosynthetic pathway.</text>
</comment>
<dbReference type="Pfam" id="PF13489">
    <property type="entry name" value="Methyltransf_23"/>
    <property type="match status" value="1"/>
</dbReference>